<dbReference type="Pfam" id="PF13516">
    <property type="entry name" value="LRR_6"/>
    <property type="match status" value="3"/>
</dbReference>
<sequence length="503" mass="54161">MGPDPQPTPESPASAARWCRLPRDIIEALLPRLRNPELRALCGANQHWNACLKGAVTCLRPSHFKISGIPPSFTSLMSIDLGACWADVDDALLTSISGTLPARAGVPQPQRLPSPYPVPVRTRVGYSGVDGDTVGNLTLLRDLDLSWNPVSDQSLRRVVALTGLTRLVLAECPAISDQGVECLRCLSKLRSLSLSGTMVSDEGLAAIAESLGNLRSLSLRSCRLVWDNGLRALTAIGGLQEVDLSHCNGVTDAGVAALGEGLPRLTSLDLSCTYIHGGSLGSFRRRPSALRALRLRECCWVKEWVLRLVATIESLESLDVMNCDGVTDRGLGHVARLPLTSLNLSYCSNIFDSGVARLAAAPSLSSLDLSFCANITDEGVGRLVANTRLERLVLNCCGRVSDDGIHALSPIAHSLRQLEISSCHGLTSQCISFIAQTFTNLRGLKLDWLGVTDTHLLALEGISSSLCHLSIKGCNNLTSAACDKLWYLEGINDDRQTPQRRMK</sequence>
<feature type="domain" description="F-box/LRR-repeat protein 15-like leucin rich repeat" evidence="2">
    <location>
        <begin position="340"/>
        <end position="442"/>
    </location>
</feature>
<evidence type="ECO:0000313" key="3">
    <source>
        <dbReference type="EMBL" id="CAD7695855.1"/>
    </source>
</evidence>
<proteinExistence type="predicted"/>
<dbReference type="InterPro" id="IPR057207">
    <property type="entry name" value="FBXL15_LRR"/>
</dbReference>
<dbReference type="SUPFAM" id="SSF52047">
    <property type="entry name" value="RNI-like"/>
    <property type="match status" value="2"/>
</dbReference>
<dbReference type="OrthoDB" id="550575at2759"/>
<accession>A0A8S1IR00</accession>
<evidence type="ECO:0000259" key="2">
    <source>
        <dbReference type="Pfam" id="PF25372"/>
    </source>
</evidence>
<evidence type="ECO:0000313" key="4">
    <source>
        <dbReference type="Proteomes" id="UP000708148"/>
    </source>
</evidence>
<dbReference type="PANTHER" id="PTHR13318">
    <property type="entry name" value="PARTNER OF PAIRED, ISOFORM B-RELATED"/>
    <property type="match status" value="1"/>
</dbReference>
<reference evidence="3" key="1">
    <citation type="submission" date="2020-12" db="EMBL/GenBank/DDBJ databases">
        <authorList>
            <person name="Iha C."/>
        </authorList>
    </citation>
    <scope>NUCLEOTIDE SEQUENCE</scope>
</reference>
<dbReference type="SMART" id="SM00368">
    <property type="entry name" value="LRR_RI"/>
    <property type="match status" value="3"/>
</dbReference>
<dbReference type="Gene3D" id="3.80.10.10">
    <property type="entry name" value="Ribonuclease Inhibitor"/>
    <property type="match status" value="3"/>
</dbReference>
<organism evidence="3 4">
    <name type="scientific">Ostreobium quekettii</name>
    <dbReference type="NCBI Taxonomy" id="121088"/>
    <lineage>
        <taxon>Eukaryota</taxon>
        <taxon>Viridiplantae</taxon>
        <taxon>Chlorophyta</taxon>
        <taxon>core chlorophytes</taxon>
        <taxon>Ulvophyceae</taxon>
        <taxon>TCBD clade</taxon>
        <taxon>Bryopsidales</taxon>
        <taxon>Ostreobineae</taxon>
        <taxon>Ostreobiaceae</taxon>
        <taxon>Ostreobium</taxon>
    </lineage>
</organism>
<dbReference type="Pfam" id="PF25372">
    <property type="entry name" value="DUF7885"/>
    <property type="match status" value="2"/>
</dbReference>
<evidence type="ECO:0000256" key="1">
    <source>
        <dbReference type="ARBA" id="ARBA00004430"/>
    </source>
</evidence>
<dbReference type="AlphaFoldDB" id="A0A8S1IR00"/>
<dbReference type="GO" id="GO:0031146">
    <property type="term" value="P:SCF-dependent proteasomal ubiquitin-dependent protein catabolic process"/>
    <property type="evidence" value="ECO:0007669"/>
    <property type="project" value="TreeGrafter"/>
</dbReference>
<feature type="domain" description="F-box/LRR-repeat protein 15-like leucin rich repeat" evidence="2">
    <location>
        <begin position="163"/>
        <end position="233"/>
    </location>
</feature>
<dbReference type="SMART" id="SM00367">
    <property type="entry name" value="LRR_CC"/>
    <property type="match status" value="11"/>
</dbReference>
<protein>
    <recommendedName>
        <fullName evidence="2">F-box/LRR-repeat protein 15-like leucin rich repeat domain-containing protein</fullName>
    </recommendedName>
</protein>
<keyword evidence="4" id="KW-1185">Reference proteome</keyword>
<gene>
    <name evidence="3" type="ORF">OSTQU699_LOCUS1216</name>
</gene>
<dbReference type="EMBL" id="CAJHUC010000396">
    <property type="protein sequence ID" value="CAD7695855.1"/>
    <property type="molecule type" value="Genomic_DNA"/>
</dbReference>
<comment type="subcellular location">
    <subcellularLocation>
        <location evidence="1">Cytoplasm</location>
        <location evidence="1">Cytoskeleton</location>
        <location evidence="1">Cilium axoneme</location>
    </subcellularLocation>
</comment>
<dbReference type="InterPro" id="IPR001611">
    <property type="entry name" value="Leu-rich_rpt"/>
</dbReference>
<dbReference type="InterPro" id="IPR032675">
    <property type="entry name" value="LRR_dom_sf"/>
</dbReference>
<comment type="caution">
    <text evidence="3">The sequence shown here is derived from an EMBL/GenBank/DDBJ whole genome shotgun (WGS) entry which is preliminary data.</text>
</comment>
<dbReference type="InterPro" id="IPR006553">
    <property type="entry name" value="Leu-rich_rpt_Cys-con_subtyp"/>
</dbReference>
<dbReference type="GO" id="GO:0005930">
    <property type="term" value="C:axoneme"/>
    <property type="evidence" value="ECO:0007669"/>
    <property type="project" value="UniProtKB-SubCell"/>
</dbReference>
<name>A0A8S1IR00_9CHLO</name>
<dbReference type="Proteomes" id="UP000708148">
    <property type="component" value="Unassembled WGS sequence"/>
</dbReference>
<dbReference type="GO" id="GO:0019005">
    <property type="term" value="C:SCF ubiquitin ligase complex"/>
    <property type="evidence" value="ECO:0007669"/>
    <property type="project" value="TreeGrafter"/>
</dbReference>
<dbReference type="PANTHER" id="PTHR13318:SF105">
    <property type="entry name" value="F-BOX_LRR-REPEAT PROTEIN 3"/>
    <property type="match status" value="1"/>
</dbReference>